<protein>
    <submittedName>
        <fullName evidence="2">Uncharacterized protein</fullName>
    </submittedName>
</protein>
<dbReference type="EMBL" id="JASPKY010000090">
    <property type="protein sequence ID" value="KAK9738125.1"/>
    <property type="molecule type" value="Genomic_DNA"/>
</dbReference>
<gene>
    <name evidence="2" type="ORF">QE152_g10141</name>
</gene>
<comment type="caution">
    <text evidence="2">The sequence shown here is derived from an EMBL/GenBank/DDBJ whole genome shotgun (WGS) entry which is preliminary data.</text>
</comment>
<evidence type="ECO:0000256" key="1">
    <source>
        <dbReference type="SAM" id="MobiDB-lite"/>
    </source>
</evidence>
<evidence type="ECO:0000313" key="2">
    <source>
        <dbReference type="EMBL" id="KAK9738125.1"/>
    </source>
</evidence>
<accession>A0AAW1LW19</accession>
<evidence type="ECO:0000313" key="3">
    <source>
        <dbReference type="Proteomes" id="UP001458880"/>
    </source>
</evidence>
<proteinExistence type="predicted"/>
<feature type="region of interest" description="Disordered" evidence="1">
    <location>
        <begin position="51"/>
        <end position="74"/>
    </location>
</feature>
<reference evidence="2 3" key="1">
    <citation type="journal article" date="2024" name="BMC Genomics">
        <title>De novo assembly and annotation of Popillia japonica's genome with initial clues to its potential as an invasive pest.</title>
        <authorList>
            <person name="Cucini C."/>
            <person name="Boschi S."/>
            <person name="Funari R."/>
            <person name="Cardaioli E."/>
            <person name="Iannotti N."/>
            <person name="Marturano G."/>
            <person name="Paoli F."/>
            <person name="Bruttini M."/>
            <person name="Carapelli A."/>
            <person name="Frati F."/>
            <person name="Nardi F."/>
        </authorList>
    </citation>
    <scope>NUCLEOTIDE SEQUENCE [LARGE SCALE GENOMIC DNA]</scope>
    <source>
        <strain evidence="2">DMR45628</strain>
    </source>
</reference>
<organism evidence="2 3">
    <name type="scientific">Popillia japonica</name>
    <name type="common">Japanese beetle</name>
    <dbReference type="NCBI Taxonomy" id="7064"/>
    <lineage>
        <taxon>Eukaryota</taxon>
        <taxon>Metazoa</taxon>
        <taxon>Ecdysozoa</taxon>
        <taxon>Arthropoda</taxon>
        <taxon>Hexapoda</taxon>
        <taxon>Insecta</taxon>
        <taxon>Pterygota</taxon>
        <taxon>Neoptera</taxon>
        <taxon>Endopterygota</taxon>
        <taxon>Coleoptera</taxon>
        <taxon>Polyphaga</taxon>
        <taxon>Scarabaeiformia</taxon>
        <taxon>Scarabaeidae</taxon>
        <taxon>Rutelinae</taxon>
        <taxon>Popillia</taxon>
    </lineage>
</organism>
<sequence>MIRSKENWRKIHDMLSTIMSKKEQEEYESIILPRPAVFSICVSSTSEDLVLSHEEDSASPPESEDLVLSHEEDG</sequence>
<name>A0AAW1LW19_POPJA</name>
<dbReference type="AlphaFoldDB" id="A0AAW1LW19"/>
<keyword evidence="3" id="KW-1185">Reference proteome</keyword>
<dbReference type="Proteomes" id="UP001458880">
    <property type="component" value="Unassembled WGS sequence"/>
</dbReference>